<dbReference type="PRINTS" id="PR00412">
    <property type="entry name" value="EPOXHYDRLASE"/>
</dbReference>
<keyword evidence="1 3" id="KW-0378">Hydrolase</keyword>
<dbReference type="PRINTS" id="PR00111">
    <property type="entry name" value="ABHYDROLASE"/>
</dbReference>
<keyword evidence="4" id="KW-1185">Reference proteome</keyword>
<proteinExistence type="predicted"/>
<dbReference type="InterPro" id="IPR000639">
    <property type="entry name" value="Epox_hydrolase-like"/>
</dbReference>
<dbReference type="InterPro" id="IPR000073">
    <property type="entry name" value="AB_hydrolase_1"/>
</dbReference>
<dbReference type="RefSeq" id="WP_345152276.1">
    <property type="nucleotide sequence ID" value="NZ_BAABEO010000020.1"/>
</dbReference>
<organism evidence="3 4">
    <name type="scientific">Arthrobacter ginkgonis</name>
    <dbReference type="NCBI Taxonomy" id="1630594"/>
    <lineage>
        <taxon>Bacteria</taxon>
        <taxon>Bacillati</taxon>
        <taxon>Actinomycetota</taxon>
        <taxon>Actinomycetes</taxon>
        <taxon>Micrococcales</taxon>
        <taxon>Micrococcaceae</taxon>
        <taxon>Arthrobacter</taxon>
    </lineage>
</organism>
<comment type="caution">
    <text evidence="3">The sequence shown here is derived from an EMBL/GenBank/DDBJ whole genome shotgun (WGS) entry which is preliminary data.</text>
</comment>
<evidence type="ECO:0000313" key="4">
    <source>
        <dbReference type="Proteomes" id="UP001500752"/>
    </source>
</evidence>
<accession>A0ABP7CKN8</accession>
<dbReference type="SUPFAM" id="SSF53474">
    <property type="entry name" value="alpha/beta-Hydrolases"/>
    <property type="match status" value="1"/>
</dbReference>
<dbReference type="Proteomes" id="UP001500752">
    <property type="component" value="Unassembled WGS sequence"/>
</dbReference>
<evidence type="ECO:0000259" key="2">
    <source>
        <dbReference type="Pfam" id="PF00561"/>
    </source>
</evidence>
<sequence>MTVQDTVELTQEGTSRWVQTKDWSIHYQEAGSGHPLILIHGSGPGASGWSNFSPNIGPLAERFRVLAIDVPGWGDSDSATPEQADSVGALVQFMDELGIERAALVGNSMGGIIATSLAAAHPERVSHLVTMGTGSFPTPTLFGAAGPSEGIKVLVAGYRDPSPETMRRLADVMTFDPGFATEEMVAKRAEAAARRDDHRANFLAGFGQPGYMPFATPEQVASITAPTLLIHGRDDRVVHFEHSLRLCSLIRNSRLYLLNRCGHWAQLEHAAEFNRVVADFVGTGA</sequence>
<name>A0ABP7CKN8_9MICC</name>
<evidence type="ECO:0000313" key="3">
    <source>
        <dbReference type="EMBL" id="GAA3692093.1"/>
    </source>
</evidence>
<dbReference type="GO" id="GO:0016787">
    <property type="term" value="F:hydrolase activity"/>
    <property type="evidence" value="ECO:0007669"/>
    <property type="project" value="UniProtKB-KW"/>
</dbReference>
<evidence type="ECO:0000256" key="1">
    <source>
        <dbReference type="ARBA" id="ARBA00022801"/>
    </source>
</evidence>
<dbReference type="PANTHER" id="PTHR43798">
    <property type="entry name" value="MONOACYLGLYCEROL LIPASE"/>
    <property type="match status" value="1"/>
</dbReference>
<dbReference type="EMBL" id="BAABEO010000020">
    <property type="protein sequence ID" value="GAA3692093.1"/>
    <property type="molecule type" value="Genomic_DNA"/>
</dbReference>
<dbReference type="InterPro" id="IPR029058">
    <property type="entry name" value="AB_hydrolase_fold"/>
</dbReference>
<reference evidence="4" key="1">
    <citation type="journal article" date="2019" name="Int. J. Syst. Evol. Microbiol.">
        <title>The Global Catalogue of Microorganisms (GCM) 10K type strain sequencing project: providing services to taxonomists for standard genome sequencing and annotation.</title>
        <authorList>
            <consortium name="The Broad Institute Genomics Platform"/>
            <consortium name="The Broad Institute Genome Sequencing Center for Infectious Disease"/>
            <person name="Wu L."/>
            <person name="Ma J."/>
        </authorList>
    </citation>
    <scope>NUCLEOTIDE SEQUENCE [LARGE SCALE GENOMIC DNA]</scope>
    <source>
        <strain evidence="4">JCM 30742</strain>
    </source>
</reference>
<protein>
    <submittedName>
        <fullName evidence="3">Alpha/beta fold hydrolase</fullName>
    </submittedName>
</protein>
<dbReference type="PANTHER" id="PTHR43798:SF31">
    <property type="entry name" value="AB HYDROLASE SUPERFAMILY PROTEIN YCLE"/>
    <property type="match status" value="1"/>
</dbReference>
<dbReference type="Gene3D" id="3.40.50.1820">
    <property type="entry name" value="alpha/beta hydrolase"/>
    <property type="match status" value="1"/>
</dbReference>
<dbReference type="InterPro" id="IPR050266">
    <property type="entry name" value="AB_hydrolase_sf"/>
</dbReference>
<feature type="domain" description="AB hydrolase-1" evidence="2">
    <location>
        <begin position="35"/>
        <end position="270"/>
    </location>
</feature>
<gene>
    <name evidence="3" type="ORF">GCM10023081_31960</name>
</gene>
<dbReference type="Pfam" id="PF00561">
    <property type="entry name" value="Abhydrolase_1"/>
    <property type="match status" value="1"/>
</dbReference>